<gene>
    <name evidence="1" type="ORF">A3H16_01695</name>
</gene>
<comment type="caution">
    <text evidence="1">The sequence shown here is derived from an EMBL/GenBank/DDBJ whole genome shotgun (WGS) entry which is preliminary data.</text>
</comment>
<sequence>MITVIINYQFSIINSLRTQLVSPAQTLLLTQEECAKYHAYLNGDNMPFDLGASVIAGSIGMRTELLERAVMIAEIFRRVCAAFHESFGVQKELRNVLLKPFDALPSVRSSILTAPFCLTYFRMDFFLDQNDSNAPLKIMEVNSGGAGLTDYLRCIRYLRNVHKFGAPKGYSTIDVPDMLRSLLSYGRKHSPFRTLGLVGVENGRSDSLIEYEEYAQWLKENTDIEPVLLALTDGELSLLDHPKFPSPINNLAGLDAIYFDWFENLPALEKVTKKLMELGIATIPARSDLLFEQKRFLASLRTCERPAEIAADDWRLLQEAILPSFPLEEFTEHLEEMEEWPGIVLKMDLDCASENVFIYDFQKTSFEEALAALEHTLTHGHPTSLPPYSLTFKPTWSLQQFIPPPHLQLSAPTPSWIGYDYAPYKFDLMTYLCYEEETPRVLFGSRCFSREKYDELTEEGIRDALWGPVSTL</sequence>
<reference evidence="1 2" key="1">
    <citation type="journal article" date="2016" name="Nat. Commun.">
        <title>Thousands of microbial genomes shed light on interconnected biogeochemical processes in an aquifer system.</title>
        <authorList>
            <person name="Anantharaman K."/>
            <person name="Brown C.T."/>
            <person name="Hug L.A."/>
            <person name="Sharon I."/>
            <person name="Castelle C.J."/>
            <person name="Probst A.J."/>
            <person name="Thomas B.C."/>
            <person name="Singh A."/>
            <person name="Wilkins M.J."/>
            <person name="Karaoz U."/>
            <person name="Brodie E.L."/>
            <person name="Williams K.H."/>
            <person name="Hubbard S.S."/>
            <person name="Banfield J.F."/>
        </authorList>
    </citation>
    <scope>NUCLEOTIDE SEQUENCE [LARGE SCALE GENOMIC DNA]</scope>
</reference>
<accession>A0A1F6G132</accession>
<name>A0A1F6G132_9BACT</name>
<protein>
    <submittedName>
        <fullName evidence="1">Uncharacterized protein</fullName>
    </submittedName>
</protein>
<evidence type="ECO:0000313" key="1">
    <source>
        <dbReference type="EMBL" id="OGG91831.1"/>
    </source>
</evidence>
<evidence type="ECO:0000313" key="2">
    <source>
        <dbReference type="Proteomes" id="UP000178601"/>
    </source>
</evidence>
<dbReference type="AlphaFoldDB" id="A0A1F6G132"/>
<dbReference type="EMBL" id="MFMQ01000035">
    <property type="protein sequence ID" value="OGG91831.1"/>
    <property type="molecule type" value="Genomic_DNA"/>
</dbReference>
<organism evidence="1 2">
    <name type="scientific">Candidatus Kaiserbacteria bacterium RIFCSPLOWO2_12_FULL_53_8</name>
    <dbReference type="NCBI Taxonomy" id="1798529"/>
    <lineage>
        <taxon>Bacteria</taxon>
        <taxon>Candidatus Kaiseribacteriota</taxon>
    </lineage>
</organism>
<dbReference type="Proteomes" id="UP000178601">
    <property type="component" value="Unassembled WGS sequence"/>
</dbReference>
<proteinExistence type="predicted"/>